<gene>
    <name evidence="8" type="ORF">BegalDRAFT_0371</name>
</gene>
<proteinExistence type="predicted"/>
<dbReference type="PIRSF" id="PIRSF000139">
    <property type="entry name" value="Glc_ox_4Fe-4S"/>
    <property type="match status" value="1"/>
</dbReference>
<comment type="catalytic activity">
    <reaction evidence="6">
        <text>(R)-lactate + A = pyruvate + AH2</text>
        <dbReference type="Rhea" id="RHEA:15089"/>
        <dbReference type="ChEBI" id="CHEBI:13193"/>
        <dbReference type="ChEBI" id="CHEBI:15361"/>
        <dbReference type="ChEBI" id="CHEBI:16004"/>
        <dbReference type="ChEBI" id="CHEBI:17499"/>
    </reaction>
</comment>
<dbReference type="EMBL" id="JH600070">
    <property type="protein sequence ID" value="EIJ41291.1"/>
    <property type="molecule type" value="Genomic_DNA"/>
</dbReference>
<protein>
    <recommendedName>
        <fullName evidence="6">Glycolate oxidase iron-sulfur subunit</fullName>
        <ecNumber evidence="6">1.1.99.14</ecNumber>
    </recommendedName>
</protein>
<dbReference type="STRING" id="395493.BegalDRAFT_0371"/>
<keyword evidence="1 6" id="KW-0004">4Fe-4S</keyword>
<dbReference type="SUPFAM" id="SSF54862">
    <property type="entry name" value="4Fe-4S ferredoxins"/>
    <property type="match status" value="1"/>
</dbReference>
<dbReference type="EC" id="1.1.99.14" evidence="6"/>
<name>I3CCE8_9GAMM</name>
<dbReference type="Proteomes" id="UP000005744">
    <property type="component" value="Unassembled WGS sequence"/>
</dbReference>
<accession>I3CCE8</accession>
<dbReference type="InterPro" id="IPR009051">
    <property type="entry name" value="Helical_ferredxn"/>
</dbReference>
<evidence type="ECO:0000256" key="2">
    <source>
        <dbReference type="ARBA" id="ARBA00022723"/>
    </source>
</evidence>
<organism evidence="8 9">
    <name type="scientific">Beggiatoa alba B18LD</name>
    <dbReference type="NCBI Taxonomy" id="395493"/>
    <lineage>
        <taxon>Bacteria</taxon>
        <taxon>Pseudomonadati</taxon>
        <taxon>Pseudomonadota</taxon>
        <taxon>Gammaproteobacteria</taxon>
        <taxon>Thiotrichales</taxon>
        <taxon>Thiotrichaceae</taxon>
        <taxon>Beggiatoa</taxon>
    </lineage>
</organism>
<evidence type="ECO:0000256" key="6">
    <source>
        <dbReference type="PIRNR" id="PIRNR000139"/>
    </source>
</evidence>
<dbReference type="GO" id="GO:0019154">
    <property type="term" value="F:glycolate dehydrogenase activity"/>
    <property type="evidence" value="ECO:0007669"/>
    <property type="project" value="UniProtKB-EC"/>
</dbReference>
<comment type="cofactor">
    <cofactor evidence="6">
        <name>[4Fe-4S] cluster</name>
        <dbReference type="ChEBI" id="CHEBI:49883"/>
    </cofactor>
    <text evidence="6">Binds 2 [4Fe-4S] clusters.</text>
</comment>
<dbReference type="PROSITE" id="PS00198">
    <property type="entry name" value="4FE4S_FER_1"/>
    <property type="match status" value="1"/>
</dbReference>
<dbReference type="HOGENOM" id="CLU_023081_0_0_6"/>
<dbReference type="InterPro" id="IPR017900">
    <property type="entry name" value="4Fe4S_Fe_S_CS"/>
</dbReference>
<sequence length="408" mass="45048">MQTNLIPAIQQTPQGQEADTILRTCVHCGFCTAVCPTYQLLGNELDSPRGRIYLIKSFLEGNPATEETQQHLDLCLTCRACEAACPSGVKYGHLIDIGRYLLQDTVPRSRFDRFKRWSVRQVLTNPTLFNPLLRLGQTLRPILPASIKNHIPPKARAEPYQPNPHPRIMLVLNGCVQPALAPKTNADAMKVLNKLGIRLVSAPQAGCCGAVDYHLSAHEQGLARMRQNIDAWWNYIEQGAEAIVITASGCGNMVKEYAYYLKDDPNYASKAEKISALCRDLTEIIYQEGVDKLKPAPDAPPSTELVAVHVPCSLQHAQRQPFILPNMLKKLGFKLTVVPDGHLCCGSAGTYSLFNKTVSNQLLDNKITALKSGQPSVIVTANIGCQTHLQSKSDIPVKHWIELVADRI</sequence>
<feature type="domain" description="4Fe-4S ferredoxin-type" evidence="7">
    <location>
        <begin position="66"/>
        <end position="89"/>
    </location>
</feature>
<evidence type="ECO:0000313" key="9">
    <source>
        <dbReference type="Proteomes" id="UP000005744"/>
    </source>
</evidence>
<feature type="domain" description="4Fe-4S ferredoxin-type" evidence="7">
    <location>
        <begin position="14"/>
        <end position="46"/>
    </location>
</feature>
<keyword evidence="4 6" id="KW-0408">Iron</keyword>
<dbReference type="Pfam" id="PF13183">
    <property type="entry name" value="Fer4_8"/>
    <property type="match status" value="1"/>
</dbReference>
<keyword evidence="2 6" id="KW-0479">Metal-binding</keyword>
<dbReference type="AlphaFoldDB" id="I3CCE8"/>
<dbReference type="RefSeq" id="WP_002683095.1">
    <property type="nucleotide sequence ID" value="NZ_JH600070.1"/>
</dbReference>
<dbReference type="PANTHER" id="PTHR32479">
    <property type="entry name" value="GLYCOLATE OXIDASE IRON-SULFUR SUBUNIT"/>
    <property type="match status" value="1"/>
</dbReference>
<dbReference type="eggNOG" id="COG0247">
    <property type="taxonomic scope" value="Bacteria"/>
</dbReference>
<dbReference type="InterPro" id="IPR012257">
    <property type="entry name" value="Glc_ox_4Fe-4S"/>
</dbReference>
<dbReference type="PROSITE" id="PS51379">
    <property type="entry name" value="4FE4S_FER_2"/>
    <property type="match status" value="2"/>
</dbReference>
<dbReference type="NCBIfam" id="NF008434">
    <property type="entry name" value="PRK11274.1"/>
    <property type="match status" value="1"/>
</dbReference>
<keyword evidence="3" id="KW-0677">Repeat</keyword>
<keyword evidence="5 6" id="KW-0411">Iron-sulfur</keyword>
<dbReference type="InterPro" id="IPR004017">
    <property type="entry name" value="Cys_rich_dom"/>
</dbReference>
<comment type="catalytic activity">
    <reaction evidence="6">
        <text>glycolate + A = glyoxylate + AH2</text>
        <dbReference type="Rhea" id="RHEA:21264"/>
        <dbReference type="ChEBI" id="CHEBI:13193"/>
        <dbReference type="ChEBI" id="CHEBI:17499"/>
        <dbReference type="ChEBI" id="CHEBI:29805"/>
        <dbReference type="ChEBI" id="CHEBI:36655"/>
        <dbReference type="EC" id="1.1.99.14"/>
    </reaction>
</comment>
<evidence type="ECO:0000256" key="1">
    <source>
        <dbReference type="ARBA" id="ARBA00022485"/>
    </source>
</evidence>
<dbReference type="GO" id="GO:0051539">
    <property type="term" value="F:4 iron, 4 sulfur cluster binding"/>
    <property type="evidence" value="ECO:0007669"/>
    <property type="project" value="UniProtKB-UniRule"/>
</dbReference>
<keyword evidence="9" id="KW-1185">Reference proteome</keyword>
<dbReference type="PANTHER" id="PTHR32479:SF17">
    <property type="entry name" value="GLYCOLATE OXIDASE IRON-SULFUR SUBUNIT"/>
    <property type="match status" value="1"/>
</dbReference>
<dbReference type="OrthoDB" id="9811557at2"/>
<reference evidence="8 9" key="1">
    <citation type="submission" date="2011-11" db="EMBL/GenBank/DDBJ databases">
        <title>Improved High-Quality Draft sequence of Beggiatoa alba B18lD.</title>
        <authorList>
            <consortium name="US DOE Joint Genome Institute"/>
            <person name="Lucas S."/>
            <person name="Han J."/>
            <person name="Lapidus A."/>
            <person name="Cheng J.-F."/>
            <person name="Goodwin L."/>
            <person name="Pitluck S."/>
            <person name="Peters L."/>
            <person name="Mikhailova N."/>
            <person name="Held B."/>
            <person name="Detter J.C."/>
            <person name="Han C."/>
            <person name="Tapia R."/>
            <person name="Land M."/>
            <person name="Hauser L."/>
            <person name="Kyrpides N."/>
            <person name="Ivanova N."/>
            <person name="Pagani I."/>
            <person name="Samuel K."/>
            <person name="Teske A."/>
            <person name="Mueller J."/>
            <person name="Woyke T."/>
        </authorList>
    </citation>
    <scope>NUCLEOTIDE SEQUENCE [LARGE SCALE GENOMIC DNA]</scope>
    <source>
        <strain evidence="8 9">B18LD</strain>
    </source>
</reference>
<evidence type="ECO:0000313" key="8">
    <source>
        <dbReference type="EMBL" id="EIJ41291.1"/>
    </source>
</evidence>
<evidence type="ECO:0000259" key="7">
    <source>
        <dbReference type="PROSITE" id="PS51379"/>
    </source>
</evidence>
<keyword evidence="6" id="KW-0249">Electron transport</keyword>
<comment type="function">
    <text evidence="6">Component of a complex that catalyzes the oxidation of glycolate to glyoxylate.</text>
</comment>
<dbReference type="Pfam" id="PF02754">
    <property type="entry name" value="CCG"/>
    <property type="match status" value="2"/>
</dbReference>
<keyword evidence="6" id="KW-0813">Transport</keyword>
<dbReference type="GO" id="GO:0046872">
    <property type="term" value="F:metal ion binding"/>
    <property type="evidence" value="ECO:0007669"/>
    <property type="project" value="UniProtKB-UniRule"/>
</dbReference>
<evidence type="ECO:0000256" key="5">
    <source>
        <dbReference type="ARBA" id="ARBA00023014"/>
    </source>
</evidence>
<dbReference type="InterPro" id="IPR017896">
    <property type="entry name" value="4Fe4S_Fe-S-bd"/>
</dbReference>
<evidence type="ECO:0000256" key="4">
    <source>
        <dbReference type="ARBA" id="ARBA00023004"/>
    </source>
</evidence>
<dbReference type="Gene3D" id="1.10.1060.10">
    <property type="entry name" value="Alpha-helical ferredoxin"/>
    <property type="match status" value="1"/>
</dbReference>
<evidence type="ECO:0000256" key="3">
    <source>
        <dbReference type="ARBA" id="ARBA00022737"/>
    </source>
</evidence>